<dbReference type="GO" id="GO:0004519">
    <property type="term" value="F:endonuclease activity"/>
    <property type="evidence" value="ECO:0007669"/>
    <property type="project" value="UniProtKB-KW"/>
</dbReference>
<dbReference type="Pfam" id="PF01420">
    <property type="entry name" value="Methylase_S"/>
    <property type="match status" value="1"/>
</dbReference>
<dbReference type="PANTHER" id="PTHR30408:SF12">
    <property type="entry name" value="TYPE I RESTRICTION ENZYME MJAVIII SPECIFICITY SUBUNIT"/>
    <property type="match status" value="1"/>
</dbReference>
<keyword evidence="7" id="KW-1185">Reference proteome</keyword>
<dbReference type="PANTHER" id="PTHR30408">
    <property type="entry name" value="TYPE-1 RESTRICTION ENZYME ECOKI SPECIFICITY PROTEIN"/>
    <property type="match status" value="1"/>
</dbReference>
<keyword evidence="6" id="KW-0255">Endonuclease</keyword>
<dbReference type="Gene3D" id="3.90.220.20">
    <property type="entry name" value="DNA methylase specificity domains"/>
    <property type="match status" value="2"/>
</dbReference>
<comment type="caution">
    <text evidence="6">The sequence shown here is derived from an EMBL/GenBank/DDBJ whole genome shotgun (WGS) entry which is preliminary data.</text>
</comment>
<gene>
    <name evidence="6" type="ORF">EGI31_19810</name>
</gene>
<dbReference type="SUPFAM" id="SSF116734">
    <property type="entry name" value="DNA methylase specificity domain"/>
    <property type="match status" value="2"/>
</dbReference>
<keyword evidence="4" id="KW-0175">Coiled coil</keyword>
<dbReference type="GO" id="GO:0009307">
    <property type="term" value="P:DNA restriction-modification system"/>
    <property type="evidence" value="ECO:0007669"/>
    <property type="project" value="UniProtKB-KW"/>
</dbReference>
<dbReference type="InterPro" id="IPR000055">
    <property type="entry name" value="Restrct_endonuc_typeI_TRD"/>
</dbReference>
<dbReference type="InterPro" id="IPR052021">
    <property type="entry name" value="Type-I_RS_S_subunit"/>
</dbReference>
<feature type="coiled-coil region" evidence="4">
    <location>
        <begin position="174"/>
        <end position="201"/>
    </location>
</feature>
<evidence type="ECO:0000313" key="6">
    <source>
        <dbReference type="EMBL" id="MCP9765187.1"/>
    </source>
</evidence>
<dbReference type="GO" id="GO:0003677">
    <property type="term" value="F:DNA binding"/>
    <property type="evidence" value="ECO:0007669"/>
    <property type="project" value="UniProtKB-KW"/>
</dbReference>
<evidence type="ECO:0000256" key="2">
    <source>
        <dbReference type="ARBA" id="ARBA00022747"/>
    </source>
</evidence>
<keyword evidence="2" id="KW-0680">Restriction system</keyword>
<protein>
    <submittedName>
        <fullName evidence="6">Restriction endonuclease subunit S</fullName>
    </submittedName>
</protein>
<dbReference type="AlphaFoldDB" id="A0AAE3KU43"/>
<evidence type="ECO:0000256" key="4">
    <source>
        <dbReference type="SAM" id="Coils"/>
    </source>
</evidence>
<keyword evidence="6" id="KW-0540">Nuclease</keyword>
<organism evidence="6 7">
    <name type="scientific">Lacihabitans soyangensis</name>
    <dbReference type="NCBI Taxonomy" id="869394"/>
    <lineage>
        <taxon>Bacteria</taxon>
        <taxon>Pseudomonadati</taxon>
        <taxon>Bacteroidota</taxon>
        <taxon>Cytophagia</taxon>
        <taxon>Cytophagales</taxon>
        <taxon>Leadbetterellaceae</taxon>
        <taxon>Lacihabitans</taxon>
    </lineage>
</organism>
<accession>A0AAE3KU43</accession>
<evidence type="ECO:0000259" key="5">
    <source>
        <dbReference type="Pfam" id="PF01420"/>
    </source>
</evidence>
<sequence>MIMQKPILRFPEFSDNWEMKLLEDMAIRGSGHTPSKAFDNYYDGNIPWVSLADSKYLDQGFIEKTTITISKDGIKNSSAVLHKSGCVLLSRDAGIGKSAVMKVDMAVSQHFIVWKPLEDKLSNWFLYYKLQIHKPEFERIAIGSTIKTIGLPYFKSLTFNFPQLPEQTKIANFLTAIDEKIQALKEKKRLLEEYKKGLMQKIFSQEIRFKQEDGSYFPDWEEKSLREILTEHKTRNLKNQVEEVFSVAKNKGVINQIEHLGRSYASEITTNYKVVYPDDIIYTKSPTSDFPFGIIKQNKLNRTGIVSVLYGVFTPRNKNLGLLLDYYFSIWQNTYNYLNPLVQKGAKNTMNIGNNDFLNGEELYLPSSTIEQQKIAKFLTSIDEKIEKVGQQIEEAQTFKKGLLQQMFV</sequence>
<keyword evidence="6" id="KW-0378">Hydrolase</keyword>
<dbReference type="Gene3D" id="1.10.287.1120">
    <property type="entry name" value="Bipartite methylase S protein"/>
    <property type="match status" value="1"/>
</dbReference>
<proteinExistence type="inferred from homology"/>
<keyword evidence="3" id="KW-0238">DNA-binding</keyword>
<comment type="similarity">
    <text evidence="1">Belongs to the type-I restriction system S methylase family.</text>
</comment>
<evidence type="ECO:0000256" key="1">
    <source>
        <dbReference type="ARBA" id="ARBA00010923"/>
    </source>
</evidence>
<evidence type="ECO:0000256" key="3">
    <source>
        <dbReference type="ARBA" id="ARBA00023125"/>
    </source>
</evidence>
<dbReference type="Proteomes" id="UP001204144">
    <property type="component" value="Unassembled WGS sequence"/>
</dbReference>
<dbReference type="InterPro" id="IPR044946">
    <property type="entry name" value="Restrct_endonuc_typeI_TRD_sf"/>
</dbReference>
<name>A0AAE3KU43_9BACT</name>
<feature type="domain" description="Type I restriction modification DNA specificity" evidence="5">
    <location>
        <begin position="15"/>
        <end position="192"/>
    </location>
</feature>
<reference evidence="6 7" key="1">
    <citation type="submission" date="2018-11" db="EMBL/GenBank/DDBJ databases">
        <title>Novel bacteria species description.</title>
        <authorList>
            <person name="Han J.-H."/>
        </authorList>
    </citation>
    <scope>NUCLEOTIDE SEQUENCE [LARGE SCALE GENOMIC DNA]</scope>
    <source>
        <strain evidence="6 7">KCTC23259</strain>
    </source>
</reference>
<dbReference type="EMBL" id="RJUF01000180">
    <property type="protein sequence ID" value="MCP9765187.1"/>
    <property type="molecule type" value="Genomic_DNA"/>
</dbReference>
<evidence type="ECO:0000313" key="7">
    <source>
        <dbReference type="Proteomes" id="UP001204144"/>
    </source>
</evidence>